<feature type="transmembrane region" description="Helical" evidence="3">
    <location>
        <begin position="154"/>
        <end position="174"/>
    </location>
</feature>
<keyword evidence="3" id="KW-0472">Membrane</keyword>
<dbReference type="InterPro" id="IPR050327">
    <property type="entry name" value="Proton-linked_MCT"/>
</dbReference>
<comment type="subcellular location">
    <subcellularLocation>
        <location evidence="1">Membrane</location>
        <topology evidence="1">Multi-pass membrane protein</topology>
    </subcellularLocation>
</comment>
<dbReference type="InterPro" id="IPR011701">
    <property type="entry name" value="MFS"/>
</dbReference>
<dbReference type="Pfam" id="PF07690">
    <property type="entry name" value="MFS_1"/>
    <property type="match status" value="1"/>
</dbReference>
<evidence type="ECO:0000256" key="3">
    <source>
        <dbReference type="SAM" id="Phobius"/>
    </source>
</evidence>
<dbReference type="Gene3D" id="1.20.1250.20">
    <property type="entry name" value="MFS general substrate transporter like domains"/>
    <property type="match status" value="1"/>
</dbReference>
<comment type="similarity">
    <text evidence="2">Belongs to the major facilitator superfamily. Monocarboxylate porter (TC 2.A.1.13) family.</text>
</comment>
<feature type="transmembrane region" description="Helical" evidence="3">
    <location>
        <begin position="121"/>
        <end position="142"/>
    </location>
</feature>
<dbReference type="AlphaFoldDB" id="A0AAD7Y1C2"/>
<gene>
    <name evidence="5" type="ORF">O0I10_005739</name>
</gene>
<evidence type="ECO:0000256" key="1">
    <source>
        <dbReference type="ARBA" id="ARBA00004141"/>
    </source>
</evidence>
<organism evidence="5 6">
    <name type="scientific">Lichtheimia ornata</name>
    <dbReference type="NCBI Taxonomy" id="688661"/>
    <lineage>
        <taxon>Eukaryota</taxon>
        <taxon>Fungi</taxon>
        <taxon>Fungi incertae sedis</taxon>
        <taxon>Mucoromycota</taxon>
        <taxon>Mucoromycotina</taxon>
        <taxon>Mucoromycetes</taxon>
        <taxon>Mucorales</taxon>
        <taxon>Lichtheimiaceae</taxon>
        <taxon>Lichtheimia</taxon>
    </lineage>
</organism>
<reference evidence="5 6" key="1">
    <citation type="submission" date="2023-03" db="EMBL/GenBank/DDBJ databases">
        <title>Genome sequence of Lichtheimia ornata CBS 291.66.</title>
        <authorList>
            <person name="Mohabir J.T."/>
            <person name="Shea T.P."/>
            <person name="Kurbessoian T."/>
            <person name="Berby B."/>
            <person name="Fontaine J."/>
            <person name="Livny J."/>
            <person name="Gnirke A."/>
            <person name="Stajich J.E."/>
            <person name="Cuomo C.A."/>
        </authorList>
    </citation>
    <scope>NUCLEOTIDE SEQUENCE [LARGE SCALE GENOMIC DNA]</scope>
    <source>
        <strain evidence="5">CBS 291.66</strain>
    </source>
</reference>
<sequence>MLASIASEIWQLHLTIGVMSGVAGSLVWSPSIQRGLEWFSKNRALAVGIITSGGGIGGLVYSNIFTACFQTVGYAWGLRIVGFTQLLLMGISVVACARLNPPAKTKNVPILELRVFKNKKYLIVFCLHLLGNFALRVPFAYVSSYSEQLGLNPWVTGNINAIASACLAVGKVLMGYLADWSGRLNIGILSALIAAIAHFAIWLTATTEASMWAFAVLQGIAQGGYMAIIYALINDYVPLDHVDAAIGWALFAWAPGGLLSQPITSYIIDRGDGVEPDYRGAIIFSGMIFFVSACLVFMLRIMKGGFRLFQKI</sequence>
<dbReference type="GO" id="GO:0016020">
    <property type="term" value="C:membrane"/>
    <property type="evidence" value="ECO:0007669"/>
    <property type="project" value="UniProtKB-SubCell"/>
</dbReference>
<dbReference type="GeneID" id="83213151"/>
<dbReference type="GO" id="GO:0022857">
    <property type="term" value="F:transmembrane transporter activity"/>
    <property type="evidence" value="ECO:0007669"/>
    <property type="project" value="InterPro"/>
</dbReference>
<feature type="transmembrane region" description="Helical" evidence="3">
    <location>
        <begin position="12"/>
        <end position="32"/>
    </location>
</feature>
<evidence type="ECO:0000313" key="5">
    <source>
        <dbReference type="EMBL" id="KAJ8658387.1"/>
    </source>
</evidence>
<dbReference type="SUPFAM" id="SSF103473">
    <property type="entry name" value="MFS general substrate transporter"/>
    <property type="match status" value="1"/>
</dbReference>
<feature type="transmembrane region" description="Helical" evidence="3">
    <location>
        <begin position="186"/>
        <end position="205"/>
    </location>
</feature>
<feature type="transmembrane region" description="Helical" evidence="3">
    <location>
        <begin position="211"/>
        <end position="233"/>
    </location>
</feature>
<comment type="caution">
    <text evidence="5">The sequence shown here is derived from an EMBL/GenBank/DDBJ whole genome shotgun (WGS) entry which is preliminary data.</text>
</comment>
<keyword evidence="6" id="KW-1185">Reference proteome</keyword>
<feature type="transmembrane region" description="Helical" evidence="3">
    <location>
        <begin position="245"/>
        <end position="268"/>
    </location>
</feature>
<name>A0AAD7Y1C2_9FUNG</name>
<dbReference type="InterPro" id="IPR036259">
    <property type="entry name" value="MFS_trans_sf"/>
</dbReference>
<accession>A0AAD7Y1C2</accession>
<proteinExistence type="inferred from homology"/>
<keyword evidence="3" id="KW-1133">Transmembrane helix</keyword>
<feature type="domain" description="Major facilitator superfamily (MFS) profile" evidence="4">
    <location>
        <begin position="120"/>
        <end position="312"/>
    </location>
</feature>
<feature type="transmembrane region" description="Helical" evidence="3">
    <location>
        <begin position="76"/>
        <end position="100"/>
    </location>
</feature>
<dbReference type="Proteomes" id="UP001234581">
    <property type="component" value="Unassembled WGS sequence"/>
</dbReference>
<dbReference type="RefSeq" id="XP_058343300.1">
    <property type="nucleotide sequence ID" value="XM_058485777.1"/>
</dbReference>
<keyword evidence="3" id="KW-0812">Transmembrane</keyword>
<feature type="transmembrane region" description="Helical" evidence="3">
    <location>
        <begin position="280"/>
        <end position="302"/>
    </location>
</feature>
<evidence type="ECO:0000313" key="6">
    <source>
        <dbReference type="Proteomes" id="UP001234581"/>
    </source>
</evidence>
<dbReference type="PROSITE" id="PS50850">
    <property type="entry name" value="MFS"/>
    <property type="match status" value="1"/>
</dbReference>
<dbReference type="InterPro" id="IPR020846">
    <property type="entry name" value="MFS_dom"/>
</dbReference>
<evidence type="ECO:0000256" key="2">
    <source>
        <dbReference type="ARBA" id="ARBA00006727"/>
    </source>
</evidence>
<dbReference type="EMBL" id="JARTCD010000024">
    <property type="protein sequence ID" value="KAJ8658387.1"/>
    <property type="molecule type" value="Genomic_DNA"/>
</dbReference>
<evidence type="ECO:0000259" key="4">
    <source>
        <dbReference type="PROSITE" id="PS50850"/>
    </source>
</evidence>
<protein>
    <recommendedName>
        <fullName evidence="4">Major facilitator superfamily (MFS) profile domain-containing protein</fullName>
    </recommendedName>
</protein>
<feature type="transmembrane region" description="Helical" evidence="3">
    <location>
        <begin position="44"/>
        <end position="64"/>
    </location>
</feature>
<dbReference type="PANTHER" id="PTHR11360:SF284">
    <property type="entry name" value="EG:103B4.3 PROTEIN-RELATED"/>
    <property type="match status" value="1"/>
</dbReference>
<dbReference type="PANTHER" id="PTHR11360">
    <property type="entry name" value="MONOCARBOXYLATE TRANSPORTER"/>
    <property type="match status" value="1"/>
</dbReference>